<dbReference type="SUPFAM" id="SSF89550">
    <property type="entry name" value="PHP domain-like"/>
    <property type="match status" value="1"/>
</dbReference>
<organism evidence="2 3">
    <name type="scientific">Aggregatibacter actinomycetemcomitans serotype e str. SC1083</name>
    <dbReference type="NCBI Taxonomy" id="907488"/>
    <lineage>
        <taxon>Bacteria</taxon>
        <taxon>Pseudomonadati</taxon>
        <taxon>Pseudomonadota</taxon>
        <taxon>Gammaproteobacteria</taxon>
        <taxon>Pasteurellales</taxon>
        <taxon>Pasteurellaceae</taxon>
        <taxon>Aggregatibacter</taxon>
    </lineage>
</organism>
<proteinExistence type="predicted"/>
<dbReference type="PATRIC" id="fig|907488.3.peg.836"/>
<dbReference type="PANTHER" id="PTHR42924">
    <property type="entry name" value="EXONUCLEASE"/>
    <property type="match status" value="1"/>
</dbReference>
<feature type="domain" description="Polymerase/histidinol phosphatase N-terminal" evidence="1">
    <location>
        <begin position="8"/>
        <end position="73"/>
    </location>
</feature>
<dbReference type="Gene3D" id="1.10.150.650">
    <property type="match status" value="1"/>
</dbReference>
<dbReference type="SMR" id="G4A7Q4"/>
<dbReference type="InterPro" id="IPR003141">
    <property type="entry name" value="Pol/His_phosphatase_N"/>
</dbReference>
<dbReference type="CDD" id="cd07438">
    <property type="entry name" value="PHP_HisPPase_AMP"/>
    <property type="match status" value="1"/>
</dbReference>
<dbReference type="PANTHER" id="PTHR42924:SF3">
    <property type="entry name" value="POLYMERASE_HISTIDINOL PHOSPHATASE N-TERMINAL DOMAIN-CONTAINING PROTEIN"/>
    <property type="match status" value="1"/>
</dbReference>
<dbReference type="GO" id="GO:0035312">
    <property type="term" value="F:5'-3' DNA exonuclease activity"/>
    <property type="evidence" value="ECO:0007669"/>
    <property type="project" value="TreeGrafter"/>
</dbReference>
<evidence type="ECO:0000313" key="2">
    <source>
        <dbReference type="EMBL" id="EGY34458.1"/>
    </source>
</evidence>
<evidence type="ECO:0000259" key="1">
    <source>
        <dbReference type="SMART" id="SM00481"/>
    </source>
</evidence>
<comment type="caution">
    <text evidence="2">The sequence shown here is derived from an EMBL/GenBank/DDBJ whole genome shotgun (WGS) entry which is preliminary data.</text>
</comment>
<dbReference type="AlphaFoldDB" id="G4A7Q4"/>
<protein>
    <submittedName>
        <fullName evidence="2">Fumarate hydratase</fullName>
    </submittedName>
</protein>
<dbReference type="InterPro" id="IPR052018">
    <property type="entry name" value="PHP_domain"/>
</dbReference>
<sequence length="282" mass="31246">MNINMIKYDLHCHSTASDGVLSPTEVVLRAYEKGVNVLALTDHDTIAGVSEARQQAEALGIRFINGVEISTLWENRSIHIVGLGFDISHEKMTALLAEQARLRDIRAQEIGEKLEKIGIANAYAEARKLAGDGEVTRAHYARHLVQIGKVSNDGQAFKRYLGQGKSAYVKPQWADIPSTIEIIHQAGGVAVLAHPLRYTMTMKWVRKLAENFKSWGGDAMEISSCGQRPDQFQLLVKLAEEHQLAGSMGSDFHFPCAWVELGKLKPLPEHLPFVLDIKNDLA</sequence>
<gene>
    <name evidence="2" type="ORF">SC1083_0850</name>
</gene>
<name>G4A7Q4_AGGAC</name>
<dbReference type="Proteomes" id="UP000005508">
    <property type="component" value="Unassembled WGS sequence"/>
</dbReference>
<accession>G4A7Q4</accession>
<dbReference type="InterPro" id="IPR016195">
    <property type="entry name" value="Pol/histidinol_Pase-like"/>
</dbReference>
<dbReference type="EMBL" id="AEJM01000016">
    <property type="protein sequence ID" value="EGY34458.1"/>
    <property type="molecule type" value="Genomic_DNA"/>
</dbReference>
<evidence type="ECO:0000313" key="3">
    <source>
        <dbReference type="Proteomes" id="UP000005508"/>
    </source>
</evidence>
<dbReference type="SMART" id="SM00481">
    <property type="entry name" value="POLIIIAc"/>
    <property type="match status" value="1"/>
</dbReference>
<reference evidence="2 3" key="1">
    <citation type="submission" date="2010-10" db="EMBL/GenBank/DDBJ databases">
        <authorList>
            <person name="Chen C."/>
            <person name="Kittichotirat W."/>
            <person name="Asikainen S."/>
            <person name="Bumgarner R."/>
        </authorList>
    </citation>
    <scope>NUCLEOTIDE SEQUENCE [LARGE SCALE GENOMIC DNA]</scope>
    <source>
        <strain evidence="2 3">SC1083</strain>
    </source>
</reference>
<dbReference type="InterPro" id="IPR004013">
    <property type="entry name" value="PHP_dom"/>
</dbReference>
<dbReference type="GO" id="GO:0004534">
    <property type="term" value="F:5'-3' RNA exonuclease activity"/>
    <property type="evidence" value="ECO:0007669"/>
    <property type="project" value="TreeGrafter"/>
</dbReference>
<dbReference type="Gene3D" id="3.20.20.140">
    <property type="entry name" value="Metal-dependent hydrolases"/>
    <property type="match status" value="1"/>
</dbReference>
<dbReference type="Pfam" id="PF02811">
    <property type="entry name" value="PHP"/>
    <property type="match status" value="1"/>
</dbReference>